<dbReference type="InterPro" id="IPR017871">
    <property type="entry name" value="ABC_transporter-like_CS"/>
</dbReference>
<comment type="subcellular location">
    <subcellularLocation>
        <location evidence="1">Cell membrane</location>
        <topology evidence="1">Multi-pass membrane protein</topology>
    </subcellularLocation>
</comment>
<dbReference type="GO" id="GO:0016887">
    <property type="term" value="F:ATP hydrolysis activity"/>
    <property type="evidence" value="ECO:0007669"/>
    <property type="project" value="InterPro"/>
</dbReference>
<dbReference type="InterPro" id="IPR039421">
    <property type="entry name" value="Type_1_exporter"/>
</dbReference>
<dbReference type="SMART" id="SM00382">
    <property type="entry name" value="AAA"/>
    <property type="match status" value="1"/>
</dbReference>
<sequence length="595" mass="65768">MKVFIRLIFLLKPQLPLMLLGALLSVITVLANISLLAVSGWFITLMAIAGTTGITVNYFTPAAVIRFLAIVRTAGRYAERMLTHRATFNALAHLRHYFYQQLEPLLPYYRINLRSGDLLARLQQDIDNLDNFYLRVLLPIVVALISVPIVCYALAIFSPSIAWVMLVALLIVGLIFPVISYLASTQLSHEKSHLESHLTEELINGIGAIKTLLVYQVSISYQRSIANITKQYYDVRYRLVKINARLNAIIFLLIHLSALACLLLLLPQLSMGEVDSKSLVAVILLVLVSFETVSSMPLALQLLPQSLASAARLFAIIDKEKPIDIGVEPVKHGDINFENFTFSYPEQKTASLVDVNLSIKAGEKVAIIGASGAGKSTLVNLLMGFWPTGVALSSSHSPTNCSSSAAESEHSKGSITIAGCDLSLIERESLRQHIALMSQQGHIFEASIADNLRLAKHDATHEEMRKVCQLVNLIDFIEGLSKGFDTWLGTSGTGLSGGQAQRLQIAQLLLRSASVLILDEPTKGLDRHNEEQIMSNILAHVKQQQRSLLVITHKPLMLEKMDKIIVMQQGKIVAQGNHSQLVSNNDYYQKLLNYF</sequence>
<dbReference type="GO" id="GO:0015421">
    <property type="term" value="F:ABC-type oligopeptide transporter activity"/>
    <property type="evidence" value="ECO:0007669"/>
    <property type="project" value="TreeGrafter"/>
</dbReference>
<dbReference type="GO" id="GO:0045454">
    <property type="term" value="P:cell redox homeostasis"/>
    <property type="evidence" value="ECO:0007669"/>
    <property type="project" value="InterPro"/>
</dbReference>
<evidence type="ECO:0000313" key="11">
    <source>
        <dbReference type="Proteomes" id="UP000321822"/>
    </source>
</evidence>
<dbReference type="PANTHER" id="PTHR43394:SF1">
    <property type="entry name" value="ATP-BINDING CASSETTE SUB-FAMILY B MEMBER 10, MITOCHONDRIAL"/>
    <property type="match status" value="1"/>
</dbReference>
<evidence type="ECO:0000256" key="1">
    <source>
        <dbReference type="ARBA" id="ARBA00004651"/>
    </source>
</evidence>
<feature type="transmembrane region" description="Helical" evidence="7">
    <location>
        <begin position="15"/>
        <end position="35"/>
    </location>
</feature>
<dbReference type="CDD" id="cd18585">
    <property type="entry name" value="ABC_6TM_CydC"/>
    <property type="match status" value="1"/>
</dbReference>
<dbReference type="SUPFAM" id="SSF52540">
    <property type="entry name" value="P-loop containing nucleoside triphosphate hydrolases"/>
    <property type="match status" value="1"/>
</dbReference>
<accession>A0A5C6QSZ0</accession>
<evidence type="ECO:0000256" key="5">
    <source>
        <dbReference type="ARBA" id="ARBA00022989"/>
    </source>
</evidence>
<dbReference type="EMBL" id="VOLT01000001">
    <property type="protein sequence ID" value="TWX72064.1"/>
    <property type="molecule type" value="Genomic_DNA"/>
</dbReference>
<feature type="domain" description="ABC transporter" evidence="8">
    <location>
        <begin position="335"/>
        <end position="594"/>
    </location>
</feature>
<dbReference type="Pfam" id="PF00664">
    <property type="entry name" value="ABC_membrane"/>
    <property type="match status" value="1"/>
</dbReference>
<dbReference type="InterPro" id="IPR027417">
    <property type="entry name" value="P-loop_NTPase"/>
</dbReference>
<evidence type="ECO:0000256" key="6">
    <source>
        <dbReference type="ARBA" id="ARBA00023136"/>
    </source>
</evidence>
<evidence type="ECO:0000256" key="4">
    <source>
        <dbReference type="ARBA" id="ARBA00022840"/>
    </source>
</evidence>
<evidence type="ECO:0000256" key="2">
    <source>
        <dbReference type="ARBA" id="ARBA00022692"/>
    </source>
</evidence>
<dbReference type="InterPro" id="IPR011527">
    <property type="entry name" value="ABC1_TM_dom"/>
</dbReference>
<keyword evidence="4" id="KW-0067">ATP-binding</keyword>
<gene>
    <name evidence="10" type="primary">cydC</name>
    <name evidence="10" type="ORF">ESZ36_02195</name>
</gene>
<keyword evidence="5 7" id="KW-1133">Transmembrane helix</keyword>
<feature type="transmembrane region" description="Helical" evidence="7">
    <location>
        <begin position="278"/>
        <end position="303"/>
    </location>
</feature>
<feature type="transmembrane region" description="Helical" evidence="7">
    <location>
        <begin position="161"/>
        <end position="183"/>
    </location>
</feature>
<dbReference type="InterPro" id="IPR014223">
    <property type="entry name" value="ABC_CydC/D"/>
</dbReference>
<keyword evidence="6 7" id="KW-0472">Membrane</keyword>
<dbReference type="PANTHER" id="PTHR43394">
    <property type="entry name" value="ATP-DEPENDENT PERMEASE MDL1, MITOCHONDRIAL"/>
    <property type="match status" value="1"/>
</dbReference>
<evidence type="ECO:0000313" key="10">
    <source>
        <dbReference type="EMBL" id="TWX72064.1"/>
    </source>
</evidence>
<dbReference type="PROSITE" id="PS00211">
    <property type="entry name" value="ABC_TRANSPORTER_1"/>
    <property type="match status" value="1"/>
</dbReference>
<dbReference type="Pfam" id="PF00005">
    <property type="entry name" value="ABC_tran"/>
    <property type="match status" value="1"/>
</dbReference>
<dbReference type="InterPro" id="IPR003593">
    <property type="entry name" value="AAA+_ATPase"/>
</dbReference>
<dbReference type="GO" id="GO:0034775">
    <property type="term" value="P:glutathione transmembrane transport"/>
    <property type="evidence" value="ECO:0007669"/>
    <property type="project" value="InterPro"/>
</dbReference>
<dbReference type="PROSITE" id="PS50929">
    <property type="entry name" value="ABC_TM1F"/>
    <property type="match status" value="1"/>
</dbReference>
<dbReference type="SUPFAM" id="SSF90123">
    <property type="entry name" value="ABC transporter transmembrane region"/>
    <property type="match status" value="1"/>
</dbReference>
<dbReference type="Proteomes" id="UP000321822">
    <property type="component" value="Unassembled WGS sequence"/>
</dbReference>
<organism evidence="10 11">
    <name type="scientific">Colwellia demingiae</name>
    <dbReference type="NCBI Taxonomy" id="89401"/>
    <lineage>
        <taxon>Bacteria</taxon>
        <taxon>Pseudomonadati</taxon>
        <taxon>Pseudomonadota</taxon>
        <taxon>Gammaproteobacteria</taxon>
        <taxon>Alteromonadales</taxon>
        <taxon>Colwelliaceae</taxon>
        <taxon>Colwellia</taxon>
    </lineage>
</organism>
<keyword evidence="2 7" id="KW-0812">Transmembrane</keyword>
<dbReference type="OrthoDB" id="9802264at2"/>
<feature type="domain" description="ABC transmembrane type-1" evidence="9">
    <location>
        <begin position="19"/>
        <end position="305"/>
    </location>
</feature>
<dbReference type="InterPro" id="IPR036640">
    <property type="entry name" value="ABC1_TM_sf"/>
</dbReference>
<feature type="transmembrane region" description="Helical" evidence="7">
    <location>
        <begin position="246"/>
        <end position="266"/>
    </location>
</feature>
<comment type="caution">
    <text evidence="10">The sequence shown here is derived from an EMBL/GenBank/DDBJ whole genome shotgun (WGS) entry which is preliminary data.</text>
</comment>
<dbReference type="GO" id="GO:0005886">
    <property type="term" value="C:plasma membrane"/>
    <property type="evidence" value="ECO:0007669"/>
    <property type="project" value="UniProtKB-SubCell"/>
</dbReference>
<protein>
    <submittedName>
        <fullName evidence="10">Thiol reductant ABC exporter subunit CydC</fullName>
    </submittedName>
</protein>
<dbReference type="AlphaFoldDB" id="A0A5C6QSZ0"/>
<keyword evidence="3" id="KW-0547">Nucleotide-binding</keyword>
<evidence type="ECO:0000259" key="9">
    <source>
        <dbReference type="PROSITE" id="PS50929"/>
    </source>
</evidence>
<proteinExistence type="predicted"/>
<keyword evidence="11" id="KW-1185">Reference proteome</keyword>
<dbReference type="InterPro" id="IPR003439">
    <property type="entry name" value="ABC_transporter-like_ATP-bd"/>
</dbReference>
<dbReference type="NCBIfam" id="TIGR02868">
    <property type="entry name" value="CydC"/>
    <property type="match status" value="1"/>
</dbReference>
<feature type="transmembrane region" description="Helical" evidence="7">
    <location>
        <begin position="132"/>
        <end position="155"/>
    </location>
</feature>
<evidence type="ECO:0000259" key="8">
    <source>
        <dbReference type="PROSITE" id="PS50893"/>
    </source>
</evidence>
<dbReference type="Gene3D" id="1.20.1560.10">
    <property type="entry name" value="ABC transporter type 1, transmembrane domain"/>
    <property type="match status" value="1"/>
</dbReference>
<dbReference type="RefSeq" id="WP_146782912.1">
    <property type="nucleotide sequence ID" value="NZ_VOLT01000001.1"/>
</dbReference>
<dbReference type="PROSITE" id="PS50893">
    <property type="entry name" value="ABC_TRANSPORTER_2"/>
    <property type="match status" value="1"/>
</dbReference>
<evidence type="ECO:0000256" key="3">
    <source>
        <dbReference type="ARBA" id="ARBA00022741"/>
    </source>
</evidence>
<evidence type="ECO:0000256" key="7">
    <source>
        <dbReference type="SAM" id="Phobius"/>
    </source>
</evidence>
<reference evidence="10 11" key="1">
    <citation type="submission" date="2019-07" db="EMBL/GenBank/DDBJ databases">
        <title>Genomes of sea-ice associated Colwellia species.</title>
        <authorList>
            <person name="Bowman J.P."/>
        </authorList>
    </citation>
    <scope>NUCLEOTIDE SEQUENCE [LARGE SCALE GENOMIC DNA]</scope>
    <source>
        <strain evidence="10 11">ACAM 459</strain>
    </source>
</reference>
<name>A0A5C6QSZ0_9GAMM</name>
<feature type="transmembrane region" description="Helical" evidence="7">
    <location>
        <begin position="41"/>
        <end position="71"/>
    </location>
</feature>
<dbReference type="GO" id="GO:0005524">
    <property type="term" value="F:ATP binding"/>
    <property type="evidence" value="ECO:0007669"/>
    <property type="project" value="UniProtKB-KW"/>
</dbReference>
<dbReference type="Gene3D" id="3.40.50.300">
    <property type="entry name" value="P-loop containing nucleotide triphosphate hydrolases"/>
    <property type="match status" value="1"/>
</dbReference>